<dbReference type="Proteomes" id="UP000198243">
    <property type="component" value="Chromosome I"/>
</dbReference>
<dbReference type="Gene3D" id="1.10.260.40">
    <property type="entry name" value="lambda repressor-like DNA-binding domains"/>
    <property type="match status" value="1"/>
</dbReference>
<dbReference type="PROSITE" id="PS50943">
    <property type="entry name" value="HTH_CROC1"/>
    <property type="match status" value="1"/>
</dbReference>
<proteinExistence type="predicted"/>
<dbReference type="Pfam" id="PF17765">
    <property type="entry name" value="MLTR_LBD"/>
    <property type="match status" value="1"/>
</dbReference>
<dbReference type="SUPFAM" id="SSF47413">
    <property type="entry name" value="lambda repressor-like DNA-binding domains"/>
    <property type="match status" value="1"/>
</dbReference>
<dbReference type="EMBL" id="LT607412">
    <property type="protein sequence ID" value="SCE88334.1"/>
    <property type="molecule type" value="Genomic_DNA"/>
</dbReference>
<evidence type="ECO:0000256" key="1">
    <source>
        <dbReference type="SAM" id="MobiDB-lite"/>
    </source>
</evidence>
<dbReference type="AlphaFoldDB" id="A0A1C4VWE2"/>
<dbReference type="SMART" id="SM00530">
    <property type="entry name" value="HTH_XRE"/>
    <property type="match status" value="1"/>
</dbReference>
<dbReference type="RefSeq" id="WP_089018546.1">
    <property type="nucleotide sequence ID" value="NZ_LT607412.1"/>
</dbReference>
<protein>
    <submittedName>
        <fullName evidence="3">Helix-turn-helix domain-containing protein</fullName>
    </submittedName>
</protein>
<dbReference type="OrthoDB" id="3806821at2"/>
<evidence type="ECO:0000313" key="4">
    <source>
        <dbReference type="Proteomes" id="UP000198243"/>
    </source>
</evidence>
<dbReference type="InterPro" id="IPR010982">
    <property type="entry name" value="Lambda_DNA-bd_dom_sf"/>
</dbReference>
<organism evidence="3 4">
    <name type="scientific">Micromonospora coriariae</name>
    <dbReference type="NCBI Taxonomy" id="285665"/>
    <lineage>
        <taxon>Bacteria</taxon>
        <taxon>Bacillati</taxon>
        <taxon>Actinomycetota</taxon>
        <taxon>Actinomycetes</taxon>
        <taxon>Micromonosporales</taxon>
        <taxon>Micromonosporaceae</taxon>
        <taxon>Micromonospora</taxon>
    </lineage>
</organism>
<evidence type="ECO:0000259" key="2">
    <source>
        <dbReference type="PROSITE" id="PS50943"/>
    </source>
</evidence>
<dbReference type="Pfam" id="PF13560">
    <property type="entry name" value="HTH_31"/>
    <property type="match status" value="1"/>
</dbReference>
<name>A0A1C4VWE2_9ACTN</name>
<accession>A0A1C4VWE2</accession>
<gene>
    <name evidence="3" type="ORF">GA0070607_2765</name>
</gene>
<evidence type="ECO:0000313" key="3">
    <source>
        <dbReference type="EMBL" id="SCE88334.1"/>
    </source>
</evidence>
<reference evidence="4" key="1">
    <citation type="submission" date="2016-06" db="EMBL/GenBank/DDBJ databases">
        <authorList>
            <person name="Varghese N."/>
            <person name="Submissions Spin"/>
        </authorList>
    </citation>
    <scope>NUCLEOTIDE SEQUENCE [LARGE SCALE GENOMIC DNA]</scope>
    <source>
        <strain evidence="4">DSM 44875</strain>
    </source>
</reference>
<dbReference type="PANTHER" id="PTHR35010:SF2">
    <property type="entry name" value="BLL4672 PROTEIN"/>
    <property type="match status" value="1"/>
</dbReference>
<dbReference type="Gene3D" id="3.30.450.180">
    <property type="match status" value="1"/>
</dbReference>
<dbReference type="GO" id="GO:0003677">
    <property type="term" value="F:DNA binding"/>
    <property type="evidence" value="ECO:0007669"/>
    <property type="project" value="InterPro"/>
</dbReference>
<dbReference type="InterPro" id="IPR001387">
    <property type="entry name" value="Cro/C1-type_HTH"/>
</dbReference>
<dbReference type="InterPro" id="IPR041413">
    <property type="entry name" value="MLTR_LBD"/>
</dbReference>
<dbReference type="CDD" id="cd00093">
    <property type="entry name" value="HTH_XRE"/>
    <property type="match status" value="1"/>
</dbReference>
<keyword evidence="4" id="KW-1185">Reference proteome</keyword>
<feature type="region of interest" description="Disordered" evidence="1">
    <location>
        <begin position="287"/>
        <end position="315"/>
    </location>
</feature>
<sequence length="315" mass="35471">MSSRGGDSGDNELGQFLRARRAALDPRRAGLAPRGGLRRVAGLRREELAQLAHLSFDYVVRLGQGRTRRVSASVLNALADALQLTHDERAYLYSLADVAPRTASRPRGRPEIAPPLQQHLDDMHDVPAMILNRRMDILEWNRAATALLIDFGAPPPCERNYIRLTFLNEDFRNLVVDWPATARECVGLLRREAGQHRDDRDLNDLVTELNARSVEFREWWADYRVAGPRQLVKTLDHPTAGRLTVDVQQLSVDTSRDQFMATLTGHDTESRAALRFLLQWSKVPPQGGRRNGRYGDAGEVTAERVRPQEGFGPQT</sequence>
<dbReference type="PANTHER" id="PTHR35010">
    <property type="entry name" value="BLL4672 PROTEIN-RELATED"/>
    <property type="match status" value="1"/>
</dbReference>
<feature type="domain" description="HTH cro/C1-type" evidence="2">
    <location>
        <begin position="37"/>
        <end position="89"/>
    </location>
</feature>